<accession>A0A401GPG7</accession>
<dbReference type="AlphaFoldDB" id="A0A401GPG7"/>
<evidence type="ECO:0000313" key="3">
    <source>
        <dbReference type="Proteomes" id="UP000287166"/>
    </source>
</evidence>
<feature type="transmembrane region" description="Helical" evidence="1">
    <location>
        <begin position="121"/>
        <end position="142"/>
    </location>
</feature>
<feature type="transmembrane region" description="Helical" evidence="1">
    <location>
        <begin position="167"/>
        <end position="187"/>
    </location>
</feature>
<dbReference type="RefSeq" id="XP_027615038.1">
    <property type="nucleotide sequence ID" value="XM_027759237.1"/>
</dbReference>
<evidence type="ECO:0000313" key="2">
    <source>
        <dbReference type="EMBL" id="GBE84125.1"/>
    </source>
</evidence>
<keyword evidence="1" id="KW-0812">Transmembrane</keyword>
<keyword evidence="1" id="KW-1133">Transmembrane helix</keyword>
<name>A0A401GPG7_9APHY</name>
<organism evidence="2 3">
    <name type="scientific">Sparassis crispa</name>
    <dbReference type="NCBI Taxonomy" id="139825"/>
    <lineage>
        <taxon>Eukaryota</taxon>
        <taxon>Fungi</taxon>
        <taxon>Dikarya</taxon>
        <taxon>Basidiomycota</taxon>
        <taxon>Agaricomycotina</taxon>
        <taxon>Agaricomycetes</taxon>
        <taxon>Polyporales</taxon>
        <taxon>Sparassidaceae</taxon>
        <taxon>Sparassis</taxon>
    </lineage>
</organism>
<dbReference type="Proteomes" id="UP000287166">
    <property type="component" value="Unassembled WGS sequence"/>
</dbReference>
<comment type="caution">
    <text evidence="2">The sequence shown here is derived from an EMBL/GenBank/DDBJ whole genome shotgun (WGS) entry which is preliminary data.</text>
</comment>
<keyword evidence="3" id="KW-1185">Reference proteome</keyword>
<dbReference type="InParanoid" id="A0A401GPG7"/>
<dbReference type="OrthoDB" id="2742220at2759"/>
<feature type="transmembrane region" description="Helical" evidence="1">
    <location>
        <begin position="199"/>
        <end position="223"/>
    </location>
</feature>
<evidence type="ECO:0000256" key="1">
    <source>
        <dbReference type="SAM" id="Phobius"/>
    </source>
</evidence>
<sequence>MVDWKDPEVIELTVFVLEQTIVFLVGFYGWHFLLTIHVEWNLLTRKLVFKWPYVPYLLGRYTMICCLLFVLIMSRLRVKEAHCRAMLDAESLVACMAVCCASMNLSIRTLTIWSCSMRIRFLLITLCLGHWAFAMVVAFTGLKAQYDAVSGTCVLANTNGIDRLAGFYAYTVGYDFIILVLTVYALYRSCKRSELLSVICVQGVWYFVVTFLVNIISVTLVLMDLNSAMSVLFSLPGVTISAIASSRCVLSVLSMADLFGRTREANGHTSWLSKLGLPAGEPVLLTTHITLNPSFPDVDSSTSDIDDERWSQEAFPDVHHADRSIPSAV</sequence>
<feature type="transmembrane region" description="Helical" evidence="1">
    <location>
        <begin position="12"/>
        <end position="33"/>
    </location>
</feature>
<dbReference type="GeneID" id="38781042"/>
<feature type="transmembrane region" description="Helical" evidence="1">
    <location>
        <begin position="53"/>
        <end position="72"/>
    </location>
</feature>
<gene>
    <name evidence="2" type="ORF">SCP_0601030</name>
</gene>
<protein>
    <submittedName>
        <fullName evidence="2">Uncharacterized protein</fullName>
    </submittedName>
</protein>
<dbReference type="EMBL" id="BFAD01000006">
    <property type="protein sequence ID" value="GBE84125.1"/>
    <property type="molecule type" value="Genomic_DNA"/>
</dbReference>
<reference evidence="2 3" key="1">
    <citation type="journal article" date="2018" name="Sci. Rep.">
        <title>Genome sequence of the cauliflower mushroom Sparassis crispa (Hanabiratake) and its association with beneficial usage.</title>
        <authorList>
            <person name="Kiyama R."/>
            <person name="Furutani Y."/>
            <person name="Kawaguchi K."/>
            <person name="Nakanishi T."/>
        </authorList>
    </citation>
    <scope>NUCLEOTIDE SEQUENCE [LARGE SCALE GENOMIC DNA]</scope>
</reference>
<feature type="transmembrane region" description="Helical" evidence="1">
    <location>
        <begin position="229"/>
        <end position="253"/>
    </location>
</feature>
<keyword evidence="1" id="KW-0472">Membrane</keyword>
<proteinExistence type="predicted"/>